<comment type="caution">
    <text evidence="4">The sequence shown here is derived from an EMBL/GenBank/DDBJ whole genome shotgun (WGS) entry which is preliminary data.</text>
</comment>
<evidence type="ECO:0000313" key="5">
    <source>
        <dbReference type="Proteomes" id="UP001596220"/>
    </source>
</evidence>
<dbReference type="Proteomes" id="UP001596220">
    <property type="component" value="Unassembled WGS sequence"/>
</dbReference>
<feature type="compositionally biased region" description="Low complexity" evidence="1">
    <location>
        <begin position="453"/>
        <end position="462"/>
    </location>
</feature>
<feature type="region of interest" description="Disordered" evidence="1">
    <location>
        <begin position="409"/>
        <end position="462"/>
    </location>
</feature>
<dbReference type="InterPro" id="IPR042070">
    <property type="entry name" value="PucR_C-HTH_sf"/>
</dbReference>
<feature type="domain" description="PucR C-terminal helix-turn-helix" evidence="2">
    <location>
        <begin position="343"/>
        <end position="400"/>
    </location>
</feature>
<evidence type="ECO:0000259" key="3">
    <source>
        <dbReference type="Pfam" id="PF25906"/>
    </source>
</evidence>
<protein>
    <submittedName>
        <fullName evidence="4">PucR family transcriptional regulator</fullName>
    </submittedName>
</protein>
<sequence length="462" mass="50246">MSRTRELPSAELPPVGDTHLWERLPAELAPKFRARAGDVAVDMVREIQHQIAEYSQKLEGMFGQVVVEGVEQAIHQFIDRMVDPTAEREDRAKLFRLLGKLEVSAGRSLDLLQTAYRIGARVAWRRISEFGQTERVPLATMCLIAEAIFAYIDELSLRSMEGYAEAQARHAGALERRRKRLLELILGEPGYHPNAVAELAEAARWPLPERVLVVALERRTDQHQLPIPALHEDVLMDLEGGEPCLLLTDPERQLVALEHKLGGWRAAVGPLVPLGSARQSLRWARRAITLIQSGVIRDRPIVDTTEHLSTLLLLGDEDLVRELVKRALAPLEGLTPKQQQRMLETMTAWVETRGSAPEVASSLAVHPQTVRYRLRQLEELFGARLHDPDALFDMGIALRALRLLTGSAGSAGPAGSAGSAGAAEPAGPAGPVRSAGPARSVRSAGGPPGPAGTPGAAGPRSA</sequence>
<dbReference type="RefSeq" id="WP_380633663.1">
    <property type="nucleotide sequence ID" value="NZ_JBHSQO010000004.1"/>
</dbReference>
<dbReference type="PANTHER" id="PTHR33744:SF1">
    <property type="entry name" value="DNA-BINDING TRANSCRIPTIONAL ACTIVATOR ADER"/>
    <property type="match status" value="1"/>
</dbReference>
<dbReference type="Gene3D" id="1.10.10.2840">
    <property type="entry name" value="PucR C-terminal helix-turn-helix domain"/>
    <property type="match status" value="1"/>
</dbReference>
<feature type="domain" description="PucR-like N-terminal" evidence="3">
    <location>
        <begin position="21"/>
        <end position="186"/>
    </location>
</feature>
<gene>
    <name evidence="4" type="ORF">ACFP3R_06155</name>
</gene>
<dbReference type="PANTHER" id="PTHR33744">
    <property type="entry name" value="CARBOHYDRATE DIACID REGULATOR"/>
    <property type="match status" value="1"/>
</dbReference>
<dbReference type="EMBL" id="JBHSQO010000004">
    <property type="protein sequence ID" value="MFC6088851.1"/>
    <property type="molecule type" value="Genomic_DNA"/>
</dbReference>
<dbReference type="InterPro" id="IPR058663">
    <property type="entry name" value="PucR-like_N"/>
</dbReference>
<proteinExistence type="predicted"/>
<feature type="compositionally biased region" description="Low complexity" evidence="1">
    <location>
        <begin position="409"/>
        <end position="431"/>
    </location>
</feature>
<dbReference type="InterPro" id="IPR025736">
    <property type="entry name" value="PucR_C-HTH_dom"/>
</dbReference>
<keyword evidence="5" id="KW-1185">Reference proteome</keyword>
<accession>A0ABW1P0F9</accession>
<evidence type="ECO:0000313" key="4">
    <source>
        <dbReference type="EMBL" id="MFC6088851.1"/>
    </source>
</evidence>
<organism evidence="4 5">
    <name type="scientific">Saccharothrix lopnurensis</name>
    <dbReference type="NCBI Taxonomy" id="1670621"/>
    <lineage>
        <taxon>Bacteria</taxon>
        <taxon>Bacillati</taxon>
        <taxon>Actinomycetota</taxon>
        <taxon>Actinomycetes</taxon>
        <taxon>Pseudonocardiales</taxon>
        <taxon>Pseudonocardiaceae</taxon>
        <taxon>Saccharothrix</taxon>
    </lineage>
</organism>
<evidence type="ECO:0000259" key="2">
    <source>
        <dbReference type="Pfam" id="PF13556"/>
    </source>
</evidence>
<reference evidence="5" key="1">
    <citation type="journal article" date="2019" name="Int. J. Syst. Evol. Microbiol.">
        <title>The Global Catalogue of Microorganisms (GCM) 10K type strain sequencing project: providing services to taxonomists for standard genome sequencing and annotation.</title>
        <authorList>
            <consortium name="The Broad Institute Genomics Platform"/>
            <consortium name="The Broad Institute Genome Sequencing Center for Infectious Disease"/>
            <person name="Wu L."/>
            <person name="Ma J."/>
        </authorList>
    </citation>
    <scope>NUCLEOTIDE SEQUENCE [LARGE SCALE GENOMIC DNA]</scope>
    <source>
        <strain evidence="5">CGMCC 4.7246</strain>
    </source>
</reference>
<evidence type="ECO:0000256" key="1">
    <source>
        <dbReference type="SAM" id="MobiDB-lite"/>
    </source>
</evidence>
<dbReference type="Pfam" id="PF13556">
    <property type="entry name" value="HTH_30"/>
    <property type="match status" value="1"/>
</dbReference>
<name>A0ABW1P0F9_9PSEU</name>
<dbReference type="InterPro" id="IPR051448">
    <property type="entry name" value="CdaR-like_regulators"/>
</dbReference>
<dbReference type="Pfam" id="PF25906">
    <property type="entry name" value="PucR-like_N"/>
    <property type="match status" value="1"/>
</dbReference>